<protein>
    <submittedName>
        <fullName evidence="2">Uncharacterized protein</fullName>
    </submittedName>
</protein>
<dbReference type="GeneID" id="99986454"/>
<evidence type="ECO:0000313" key="2">
    <source>
        <dbReference type="EMBL" id="SEW09534.1"/>
    </source>
</evidence>
<dbReference type="EMBL" id="FOIR01000001">
    <property type="protein sequence ID" value="SEW09534.1"/>
    <property type="molecule type" value="Genomic_DNA"/>
</dbReference>
<keyword evidence="3" id="KW-1185">Reference proteome</keyword>
<proteinExistence type="predicted"/>
<dbReference type="AlphaFoldDB" id="A0A1I0P674"/>
<keyword evidence="1" id="KW-0732">Signal</keyword>
<name>A0A1I0P674_9BACT</name>
<gene>
    <name evidence="2" type="ORF">SAMN05216290_1734</name>
</gene>
<dbReference type="OrthoDB" id="1033976at2"/>
<organism evidence="2 3">
    <name type="scientific">Roseivirga pacifica</name>
    <dbReference type="NCBI Taxonomy" id="1267423"/>
    <lineage>
        <taxon>Bacteria</taxon>
        <taxon>Pseudomonadati</taxon>
        <taxon>Bacteroidota</taxon>
        <taxon>Cytophagia</taxon>
        <taxon>Cytophagales</taxon>
        <taxon>Roseivirgaceae</taxon>
        <taxon>Roseivirga</taxon>
    </lineage>
</organism>
<feature type="signal peptide" evidence="1">
    <location>
        <begin position="1"/>
        <end position="18"/>
    </location>
</feature>
<evidence type="ECO:0000313" key="3">
    <source>
        <dbReference type="Proteomes" id="UP000199437"/>
    </source>
</evidence>
<dbReference type="Proteomes" id="UP000199437">
    <property type="component" value="Unassembled WGS sequence"/>
</dbReference>
<evidence type="ECO:0000256" key="1">
    <source>
        <dbReference type="SAM" id="SignalP"/>
    </source>
</evidence>
<sequence>MKKAVILSLVLVLTFAFTGCKNDDDPSEEVKFSLIVNNNTQQSIDVYLKDDVTATSTFINQGTVVAGGSKTVANLVISVNYTVRAVAVGGDPEAGPFLLNQTFSSSNNSNITYNVD</sequence>
<dbReference type="PROSITE" id="PS51257">
    <property type="entry name" value="PROKAR_LIPOPROTEIN"/>
    <property type="match status" value="1"/>
</dbReference>
<reference evidence="3" key="1">
    <citation type="submission" date="2016-10" db="EMBL/GenBank/DDBJ databases">
        <authorList>
            <person name="Varghese N."/>
            <person name="Submissions S."/>
        </authorList>
    </citation>
    <scope>NUCLEOTIDE SEQUENCE [LARGE SCALE GENOMIC DNA]</scope>
    <source>
        <strain evidence="3">CGMCC 1.12402</strain>
    </source>
</reference>
<dbReference type="STRING" id="1267423.SAMN05216290_1734"/>
<feature type="chain" id="PRO_5011721258" evidence="1">
    <location>
        <begin position="19"/>
        <end position="116"/>
    </location>
</feature>
<accession>A0A1I0P674</accession>
<dbReference type="RefSeq" id="WP_090258097.1">
    <property type="nucleotide sequence ID" value="NZ_FOIR01000001.1"/>
</dbReference>